<keyword evidence="6" id="KW-1185">Reference proteome</keyword>
<dbReference type="EMBL" id="JAPKFM010000047">
    <property type="protein sequence ID" value="MCX2967178.1"/>
    <property type="molecule type" value="Genomic_DNA"/>
</dbReference>
<evidence type="ECO:0000256" key="1">
    <source>
        <dbReference type="ARBA" id="ARBA00004370"/>
    </source>
</evidence>
<feature type="transmembrane region" description="Helical" evidence="4">
    <location>
        <begin position="21"/>
        <end position="45"/>
    </location>
</feature>
<dbReference type="GO" id="GO:0016020">
    <property type="term" value="C:membrane"/>
    <property type="evidence" value="ECO:0007669"/>
    <property type="project" value="UniProtKB-SubCell"/>
</dbReference>
<evidence type="ECO:0000256" key="2">
    <source>
        <dbReference type="ARBA" id="ARBA00023136"/>
    </source>
</evidence>
<keyword evidence="4" id="KW-1133">Transmembrane helix</keyword>
<accession>A0A9X3D964</accession>
<evidence type="ECO:0000256" key="4">
    <source>
        <dbReference type="SAM" id="Phobius"/>
    </source>
</evidence>
<dbReference type="AlphaFoldDB" id="A0A9X3D964"/>
<evidence type="ECO:0000256" key="3">
    <source>
        <dbReference type="SAM" id="MobiDB-lite"/>
    </source>
</evidence>
<dbReference type="PANTHER" id="PTHR37042:SF4">
    <property type="entry name" value="OUTER MEMBRANE PROTEIN RV1973"/>
    <property type="match status" value="1"/>
</dbReference>
<gene>
    <name evidence="5" type="ORF">OSB52_24220</name>
</gene>
<proteinExistence type="predicted"/>
<organism evidence="5 6">
    <name type="scientific">Gordonia aquimaris</name>
    <dbReference type="NCBI Taxonomy" id="2984863"/>
    <lineage>
        <taxon>Bacteria</taxon>
        <taxon>Bacillati</taxon>
        <taxon>Actinomycetota</taxon>
        <taxon>Actinomycetes</taxon>
        <taxon>Mycobacteriales</taxon>
        <taxon>Gordoniaceae</taxon>
        <taxon>Gordonia</taxon>
    </lineage>
</organism>
<comment type="caution">
    <text evidence="5">The sequence shown here is derived from an EMBL/GenBank/DDBJ whole genome shotgun (WGS) entry which is preliminary data.</text>
</comment>
<keyword evidence="4" id="KW-0812">Transmembrane</keyword>
<evidence type="ECO:0000313" key="5">
    <source>
        <dbReference type="EMBL" id="MCX2967178.1"/>
    </source>
</evidence>
<evidence type="ECO:0000313" key="6">
    <source>
        <dbReference type="Proteomes" id="UP001143347"/>
    </source>
</evidence>
<name>A0A9X3D964_9ACTN</name>
<dbReference type="Proteomes" id="UP001143347">
    <property type="component" value="Unassembled WGS sequence"/>
</dbReference>
<reference evidence="5" key="1">
    <citation type="submission" date="2022-10" db="EMBL/GenBank/DDBJ databases">
        <title>WGS of marine actinomycetes from Thailand.</title>
        <authorList>
            <person name="Thawai C."/>
        </authorList>
    </citation>
    <scope>NUCLEOTIDE SEQUENCE</scope>
    <source>
        <strain evidence="5">SW21</strain>
    </source>
</reference>
<dbReference type="RefSeq" id="WP_266063877.1">
    <property type="nucleotide sequence ID" value="NZ_JAPKFM010000047.1"/>
</dbReference>
<comment type="subcellular location">
    <subcellularLocation>
        <location evidence="1">Membrane</location>
    </subcellularLocation>
</comment>
<sequence>MTTSSTSTSPTSGRARSRSTGATVALVAAIVAVIVAAGCAVWFGYQGYQAYFVQKPIQEARDGAVNGAEQAIINVTTVDPRDTADWKRRVDASLTGKAREQITNQDVSNLNSMITDAGPQAASLTSRLMRSAPTEVDADGGNAKVLVYVAATSKRENEAGVTQTMGFSVSMTKDGDTWKANDIVPLDSLQYQDPGTAAGQDGGQGADGSAPEGATQNGGGGN</sequence>
<keyword evidence="2 4" id="KW-0472">Membrane</keyword>
<feature type="region of interest" description="Disordered" evidence="3">
    <location>
        <begin position="184"/>
        <end position="222"/>
    </location>
</feature>
<evidence type="ECO:0008006" key="7">
    <source>
        <dbReference type="Google" id="ProtNLM"/>
    </source>
</evidence>
<dbReference type="PANTHER" id="PTHR37042">
    <property type="entry name" value="OUTER MEMBRANE PROTEIN RV1973"/>
    <property type="match status" value="1"/>
</dbReference>
<protein>
    <recommendedName>
        <fullName evidence="7">Mce-associated membrane protein</fullName>
    </recommendedName>
</protein>